<reference evidence="4" key="1">
    <citation type="submission" date="2016-11" db="EMBL/GenBank/DDBJ databases">
        <authorList>
            <person name="Varghese N."/>
            <person name="Submissions S."/>
        </authorList>
    </citation>
    <scope>NUCLEOTIDE SEQUENCE [LARGE SCALE GENOMIC DNA]</scope>
    <source>
        <strain evidence="4">DSM 24786</strain>
    </source>
</reference>
<dbReference type="Proteomes" id="UP000183257">
    <property type="component" value="Unassembled WGS sequence"/>
</dbReference>
<dbReference type="EMBL" id="FPIY01000003">
    <property type="protein sequence ID" value="SFW56677.1"/>
    <property type="molecule type" value="Genomic_DNA"/>
</dbReference>
<keyword evidence="1" id="KW-0328">Glycosyltransferase</keyword>
<sequence>MSFIKKIITKINKLEREDIHLITFVNPYSYLELRKIKSTVDEIDKIYVDGIFLVYFFRLIGVKTKRKSFDMTSLAPIVFNDCIKYKKSIYFVGSTDTAIEGFISTINSEYKNLNVLGYRNGYFSDVQEKQKFINNLAKIEPDILVVGMGTPHQEEFLVSLKNSGWKGEGYTCGGFIHQTSKGINYYPKFYDKYNLRWLYRMIDEPKLIKRYLLYYPLSVCFFIFDVLKYKLKK</sequence>
<dbReference type="NCBIfam" id="TIGR00696">
    <property type="entry name" value="wecG_tagA_cpsF"/>
    <property type="match status" value="1"/>
</dbReference>
<evidence type="ECO:0000256" key="2">
    <source>
        <dbReference type="ARBA" id="ARBA00022679"/>
    </source>
</evidence>
<dbReference type="AlphaFoldDB" id="A0A1K1QAD0"/>
<dbReference type="STRING" id="76595.SAMN05660313_02504"/>
<evidence type="ECO:0000256" key="1">
    <source>
        <dbReference type="ARBA" id="ARBA00022676"/>
    </source>
</evidence>
<dbReference type="CDD" id="cd06533">
    <property type="entry name" value="Glyco_transf_WecG_TagA"/>
    <property type="match status" value="1"/>
</dbReference>
<organism evidence="3 4">
    <name type="scientific">Cellulophaga fucicola</name>
    <dbReference type="NCBI Taxonomy" id="76595"/>
    <lineage>
        <taxon>Bacteria</taxon>
        <taxon>Pseudomonadati</taxon>
        <taxon>Bacteroidota</taxon>
        <taxon>Flavobacteriia</taxon>
        <taxon>Flavobacteriales</taxon>
        <taxon>Flavobacteriaceae</taxon>
        <taxon>Cellulophaga</taxon>
    </lineage>
</organism>
<protein>
    <submittedName>
        <fullName evidence="3">N-acetylglucosaminyldiphosphoundecaprenol N-acetyl-beta-D-mannosaminyltransferase</fullName>
    </submittedName>
</protein>
<keyword evidence="4" id="KW-1185">Reference proteome</keyword>
<dbReference type="GO" id="GO:0016758">
    <property type="term" value="F:hexosyltransferase activity"/>
    <property type="evidence" value="ECO:0007669"/>
    <property type="project" value="TreeGrafter"/>
</dbReference>
<evidence type="ECO:0000313" key="3">
    <source>
        <dbReference type="EMBL" id="SFW56677.1"/>
    </source>
</evidence>
<evidence type="ECO:0000313" key="4">
    <source>
        <dbReference type="Proteomes" id="UP000183257"/>
    </source>
</evidence>
<proteinExistence type="predicted"/>
<name>A0A1K1QAD0_9FLAO</name>
<keyword evidence="2 3" id="KW-0808">Transferase</keyword>
<dbReference type="OrthoDB" id="9771846at2"/>
<accession>A0A1K1QAD0</accession>
<dbReference type="PANTHER" id="PTHR34136">
    <property type="match status" value="1"/>
</dbReference>
<dbReference type="PANTHER" id="PTHR34136:SF1">
    <property type="entry name" value="UDP-N-ACETYL-D-MANNOSAMINURONIC ACID TRANSFERASE"/>
    <property type="match status" value="1"/>
</dbReference>
<dbReference type="InterPro" id="IPR004629">
    <property type="entry name" value="WecG_TagA_CpsF"/>
</dbReference>
<gene>
    <name evidence="3" type="ORF">SAMN05660313_02504</name>
</gene>
<dbReference type="Pfam" id="PF03808">
    <property type="entry name" value="Glyco_tran_WecG"/>
    <property type="match status" value="1"/>
</dbReference>
<dbReference type="RefSeq" id="WP_072304133.1">
    <property type="nucleotide sequence ID" value="NZ_FPIY01000003.1"/>
</dbReference>